<evidence type="ECO:0008006" key="5">
    <source>
        <dbReference type="Google" id="ProtNLM"/>
    </source>
</evidence>
<accession>A0A1D7VMC3</accession>
<evidence type="ECO:0000313" key="3">
    <source>
        <dbReference type="EMBL" id="AOP47890.1"/>
    </source>
</evidence>
<reference evidence="3 4" key="1">
    <citation type="submission" date="2016-09" db="EMBL/GenBank/DDBJ databases">
        <title>Complete genome sequencing of Streptomyces lydicus 103 and metabolic pathways analysis of antibiotic biosynthesis.</title>
        <authorList>
            <person name="Jia N."/>
            <person name="Ding M.-Z."/>
            <person name="Gao F."/>
            <person name="Yuan Y.-J."/>
        </authorList>
    </citation>
    <scope>NUCLEOTIDE SEQUENCE [LARGE SCALE GENOMIC DNA]</scope>
    <source>
        <strain evidence="3 4">103</strain>
    </source>
</reference>
<keyword evidence="4" id="KW-1185">Reference proteome</keyword>
<dbReference type="RefSeq" id="WP_069570032.1">
    <property type="nucleotide sequence ID" value="NZ_CP017157.1"/>
</dbReference>
<dbReference type="Proteomes" id="UP000094094">
    <property type="component" value="Chromosome"/>
</dbReference>
<proteinExistence type="predicted"/>
<gene>
    <name evidence="3" type="ORF">SL103_18045</name>
</gene>
<dbReference type="EMBL" id="CP017157">
    <property type="protein sequence ID" value="AOP47890.1"/>
    <property type="molecule type" value="Genomic_DNA"/>
</dbReference>
<dbReference type="OrthoDB" id="4335625at2"/>
<protein>
    <recommendedName>
        <fullName evidence="5">Htaa domain-containing protein</fullName>
    </recommendedName>
</protein>
<organism evidence="3 4">
    <name type="scientific">Streptomyces lydicus</name>
    <dbReference type="NCBI Taxonomy" id="47763"/>
    <lineage>
        <taxon>Bacteria</taxon>
        <taxon>Bacillati</taxon>
        <taxon>Actinomycetota</taxon>
        <taxon>Actinomycetes</taxon>
        <taxon>Kitasatosporales</taxon>
        <taxon>Streptomycetaceae</taxon>
        <taxon>Streptomyces</taxon>
    </lineage>
</organism>
<dbReference type="AlphaFoldDB" id="A0A1D7VMC3"/>
<feature type="signal peptide" evidence="2">
    <location>
        <begin position="1"/>
        <end position="22"/>
    </location>
</feature>
<evidence type="ECO:0000256" key="2">
    <source>
        <dbReference type="SAM" id="SignalP"/>
    </source>
</evidence>
<keyword evidence="2" id="KW-0732">Signal</keyword>
<evidence type="ECO:0000256" key="1">
    <source>
        <dbReference type="SAM" id="MobiDB-lite"/>
    </source>
</evidence>
<feature type="region of interest" description="Disordered" evidence="1">
    <location>
        <begin position="69"/>
        <end position="90"/>
    </location>
</feature>
<sequence length="230" mass="23599">MPARHLAAAAALVLASAVPAVAAAPAHPDLPAGSTEVPVERGSARLRLSPDLRSALKDDGVVVTSLDAKGRVGPRGHSGGGTTLRITGGAVTNSGGKLGGDLRFGRAGLALVATGSGTGETSRTHAAKSPKAVKITRFELDLGHGTLTAALHNGTRFTLGTFARPTTRAVLRTKTRSLRVNLTIRATPSAARLDAALGTHCFTGHRTLLHARIVAWLDRSADLRTALNLG</sequence>
<evidence type="ECO:0000313" key="4">
    <source>
        <dbReference type="Proteomes" id="UP000094094"/>
    </source>
</evidence>
<dbReference type="KEGG" id="slc:SL103_18045"/>
<name>A0A1D7VMC3_9ACTN</name>
<feature type="chain" id="PRO_5009101048" description="Htaa domain-containing protein" evidence="2">
    <location>
        <begin position="23"/>
        <end position="230"/>
    </location>
</feature>